<protein>
    <submittedName>
        <fullName evidence="1">Uncharacterized protein</fullName>
    </submittedName>
</protein>
<reference evidence="1 2" key="1">
    <citation type="submission" date="2024-11" db="EMBL/GenBank/DDBJ databases">
        <title>A near-complete genome assembly of Cinchona calisaya.</title>
        <authorList>
            <person name="Lian D.C."/>
            <person name="Zhao X.W."/>
            <person name="Wei L."/>
        </authorList>
    </citation>
    <scope>NUCLEOTIDE SEQUENCE [LARGE SCALE GENOMIC DNA]</scope>
    <source>
        <tissue evidence="1">Nenye</tissue>
    </source>
</reference>
<evidence type="ECO:0000313" key="1">
    <source>
        <dbReference type="EMBL" id="KAL3506545.1"/>
    </source>
</evidence>
<gene>
    <name evidence="1" type="ORF">ACH5RR_031927</name>
</gene>
<dbReference type="Proteomes" id="UP001630127">
    <property type="component" value="Unassembled WGS sequence"/>
</dbReference>
<sequence>MAAVEAELPFDIEQPILLFNSDPSRVKPVIIYDSQIGMEPPSSSFSEVHHFVPEWPNLDEERIGGSAKTIDHLLAAFLKGDNIEADACSNQEKAIRAAAG</sequence>
<dbReference type="AlphaFoldDB" id="A0ABD2YKW2"/>
<comment type="caution">
    <text evidence="1">The sequence shown here is derived from an EMBL/GenBank/DDBJ whole genome shotgun (WGS) entry which is preliminary data.</text>
</comment>
<evidence type="ECO:0000313" key="2">
    <source>
        <dbReference type="Proteomes" id="UP001630127"/>
    </source>
</evidence>
<keyword evidence="2" id="KW-1185">Reference proteome</keyword>
<organism evidence="1 2">
    <name type="scientific">Cinchona calisaya</name>
    <dbReference type="NCBI Taxonomy" id="153742"/>
    <lineage>
        <taxon>Eukaryota</taxon>
        <taxon>Viridiplantae</taxon>
        <taxon>Streptophyta</taxon>
        <taxon>Embryophyta</taxon>
        <taxon>Tracheophyta</taxon>
        <taxon>Spermatophyta</taxon>
        <taxon>Magnoliopsida</taxon>
        <taxon>eudicotyledons</taxon>
        <taxon>Gunneridae</taxon>
        <taxon>Pentapetalae</taxon>
        <taxon>asterids</taxon>
        <taxon>lamiids</taxon>
        <taxon>Gentianales</taxon>
        <taxon>Rubiaceae</taxon>
        <taxon>Cinchonoideae</taxon>
        <taxon>Cinchoneae</taxon>
        <taxon>Cinchona</taxon>
    </lineage>
</organism>
<dbReference type="EMBL" id="JBJUIK010000013">
    <property type="protein sequence ID" value="KAL3506545.1"/>
    <property type="molecule type" value="Genomic_DNA"/>
</dbReference>
<name>A0ABD2YKW2_9GENT</name>
<proteinExistence type="predicted"/>
<accession>A0ABD2YKW2</accession>